<evidence type="ECO:0000259" key="7">
    <source>
        <dbReference type="PROSITE" id="PS51935"/>
    </source>
</evidence>
<accession>A0A229VYR3</accession>
<protein>
    <submittedName>
        <fullName evidence="8">Peptidase P60</fullName>
    </submittedName>
</protein>
<dbReference type="PANTHER" id="PTHR47053">
    <property type="entry name" value="MUREIN DD-ENDOPEPTIDASE MEPH-RELATED"/>
    <property type="match status" value="1"/>
</dbReference>
<comment type="similarity">
    <text evidence="1">Belongs to the peptidase C40 family.</text>
</comment>
<feature type="compositionally biased region" description="Low complexity" evidence="5">
    <location>
        <begin position="103"/>
        <end position="146"/>
    </location>
</feature>
<dbReference type="PANTHER" id="PTHR47053:SF1">
    <property type="entry name" value="MUREIN DD-ENDOPEPTIDASE MEPH-RELATED"/>
    <property type="match status" value="1"/>
</dbReference>
<dbReference type="InterPro" id="IPR051202">
    <property type="entry name" value="Peptidase_C40"/>
</dbReference>
<evidence type="ECO:0000313" key="9">
    <source>
        <dbReference type="Proteomes" id="UP000215433"/>
    </source>
</evidence>
<keyword evidence="9" id="KW-1185">Reference proteome</keyword>
<keyword evidence="4" id="KW-0788">Thiol protease</keyword>
<dbReference type="PROSITE" id="PS51935">
    <property type="entry name" value="NLPC_P60"/>
    <property type="match status" value="1"/>
</dbReference>
<feature type="signal peptide" evidence="6">
    <location>
        <begin position="1"/>
        <end position="29"/>
    </location>
</feature>
<evidence type="ECO:0000256" key="3">
    <source>
        <dbReference type="ARBA" id="ARBA00022801"/>
    </source>
</evidence>
<dbReference type="EMBL" id="NEWD01000008">
    <property type="protein sequence ID" value="OXN00751.1"/>
    <property type="molecule type" value="Genomic_DNA"/>
</dbReference>
<evidence type="ECO:0000256" key="5">
    <source>
        <dbReference type="SAM" id="MobiDB-lite"/>
    </source>
</evidence>
<feature type="compositionally biased region" description="Low complexity" evidence="5">
    <location>
        <begin position="55"/>
        <end position="65"/>
    </location>
</feature>
<evidence type="ECO:0000313" key="8">
    <source>
        <dbReference type="EMBL" id="OXN00751.1"/>
    </source>
</evidence>
<dbReference type="Gene3D" id="3.90.1720.10">
    <property type="entry name" value="endopeptidase domain like (from Nostoc punctiforme)"/>
    <property type="match status" value="1"/>
</dbReference>
<feature type="region of interest" description="Disordered" evidence="5">
    <location>
        <begin position="103"/>
        <end position="147"/>
    </location>
</feature>
<evidence type="ECO:0000256" key="2">
    <source>
        <dbReference type="ARBA" id="ARBA00022670"/>
    </source>
</evidence>
<evidence type="ECO:0000256" key="6">
    <source>
        <dbReference type="SAM" id="SignalP"/>
    </source>
</evidence>
<feature type="domain" description="NlpC/P60" evidence="7">
    <location>
        <begin position="152"/>
        <end position="268"/>
    </location>
</feature>
<dbReference type="SUPFAM" id="SSF54001">
    <property type="entry name" value="Cysteine proteinases"/>
    <property type="match status" value="1"/>
</dbReference>
<feature type="region of interest" description="Disordered" evidence="5">
    <location>
        <begin position="33"/>
        <end position="85"/>
    </location>
</feature>
<dbReference type="InterPro" id="IPR000064">
    <property type="entry name" value="NLP_P60_dom"/>
</dbReference>
<evidence type="ECO:0000256" key="4">
    <source>
        <dbReference type="ARBA" id="ARBA00022807"/>
    </source>
</evidence>
<evidence type="ECO:0000256" key="1">
    <source>
        <dbReference type="ARBA" id="ARBA00007074"/>
    </source>
</evidence>
<keyword evidence="3" id="KW-0378">Hydrolase</keyword>
<dbReference type="Proteomes" id="UP000215433">
    <property type="component" value="Unassembled WGS sequence"/>
</dbReference>
<dbReference type="GO" id="GO:0006508">
    <property type="term" value="P:proteolysis"/>
    <property type="evidence" value="ECO:0007669"/>
    <property type="project" value="UniProtKB-KW"/>
</dbReference>
<reference evidence="8 9" key="1">
    <citation type="submission" date="2017-05" db="EMBL/GenBank/DDBJ databases">
        <title>Bifidobacterium vansinderenii sp. nov.</title>
        <authorList>
            <person name="Lugli G.A."/>
            <person name="Duranti S."/>
            <person name="Mangifesta M."/>
        </authorList>
    </citation>
    <scope>NUCLEOTIDE SEQUENCE [LARGE SCALE GENOMIC DNA]</scope>
    <source>
        <strain evidence="8 9">Tam10B</strain>
    </source>
</reference>
<feature type="compositionally biased region" description="Polar residues" evidence="5">
    <location>
        <begin position="34"/>
        <end position="49"/>
    </location>
</feature>
<keyword evidence="2" id="KW-0645">Protease</keyword>
<dbReference type="InterPro" id="IPR038765">
    <property type="entry name" value="Papain-like_cys_pep_sf"/>
</dbReference>
<dbReference type="AlphaFoldDB" id="A0A229VYR3"/>
<feature type="chain" id="PRO_5012398487" evidence="6">
    <location>
        <begin position="30"/>
        <end position="268"/>
    </location>
</feature>
<comment type="caution">
    <text evidence="8">The sequence shown here is derived from an EMBL/GenBank/DDBJ whole genome shotgun (WGS) entry which is preliminary data.</text>
</comment>
<organism evidence="8 9">
    <name type="scientific">Bifidobacterium vansinderenii</name>
    <dbReference type="NCBI Taxonomy" id="1984871"/>
    <lineage>
        <taxon>Bacteria</taxon>
        <taxon>Bacillati</taxon>
        <taxon>Actinomycetota</taxon>
        <taxon>Actinomycetes</taxon>
        <taxon>Bifidobacteriales</taxon>
        <taxon>Bifidobacteriaceae</taxon>
        <taxon>Bifidobacterium</taxon>
    </lineage>
</organism>
<proteinExistence type="inferred from homology"/>
<sequence>MKARKSISILAATLAVVSMSAFVAPAASAADTGVVTSSRSFKGQQSRTSALLKESTSTSVDSDSSYGGIESLDVPQTKSQAEKDAEAAAAAAAAQAQAQAEAAARAQAQAQSASRSTDRTSQTGTTAGTSSSSSSSSSASSSSAATVTPVNGTSASAVISFAMQFVGNATYGGCNVSARQWDCSCFVQYVYSQVGVSLPRTSGAQATVGTAVASLDQAQPGDIIANSAHAGIYIGDGKVVNSLNSRVGTAVTPVNVAFTGGYSIRRVL</sequence>
<keyword evidence="6" id="KW-0732">Signal</keyword>
<dbReference type="GO" id="GO:0008234">
    <property type="term" value="F:cysteine-type peptidase activity"/>
    <property type="evidence" value="ECO:0007669"/>
    <property type="project" value="UniProtKB-KW"/>
</dbReference>
<dbReference type="Pfam" id="PF00877">
    <property type="entry name" value="NLPC_P60"/>
    <property type="match status" value="1"/>
</dbReference>
<gene>
    <name evidence="8" type="ORF">Tam10B_1013</name>
</gene>
<name>A0A229VYR3_9BIFI</name>